<gene>
    <name evidence="4" type="ORF">CfE428DRAFT_2298</name>
</gene>
<organism evidence="4 5">
    <name type="scientific">Chthoniobacter flavus Ellin428</name>
    <dbReference type="NCBI Taxonomy" id="497964"/>
    <lineage>
        <taxon>Bacteria</taxon>
        <taxon>Pseudomonadati</taxon>
        <taxon>Verrucomicrobiota</taxon>
        <taxon>Spartobacteria</taxon>
        <taxon>Chthoniobacterales</taxon>
        <taxon>Chthoniobacteraceae</taxon>
        <taxon>Chthoniobacter</taxon>
    </lineage>
</organism>
<proteinExistence type="predicted"/>
<dbReference type="EMBL" id="ABVL01000005">
    <property type="protein sequence ID" value="EDY20374.1"/>
    <property type="molecule type" value="Genomic_DNA"/>
</dbReference>
<dbReference type="STRING" id="497964.CfE428DRAFT_2298"/>
<sequence length="517" mass="57635">MANSSTPEAAPKESSSKVVRIHRFQIGVNVLIQALVIIGIVLMINYMSFRHFKRWDFSREHKYALSSQTKNLLKSLKKPVKATVFFSSAAEIAPDVSSLLREYEYASDNKFKTEVVDPYRNLSRAQDLQGKYKFGANENIVILDIDGKSKFVNAADMADFEMPDQMSMMMGQQQPKLKDFKGEQAITSALLELSEGKPNKVYFLAGHGEPDLKSQDLNVFNEALKRQNIQIAPLNLLNVSSIPEDARALVICGPKYDYSELEIKLLNDFWEKHGRLFVLLNPFAKTDHLSAWLGAQGVVPQDDRILRVGKALKLDDSGAPQITNAVIGNPSFDVIDSHTKITKDLEDVSKQMLGVTQSLKVDQAREVIAKVRVTPILKAGEGFWGETDLSGNDQNVSFDPAKDHKAPLYIAVSVEKGGVEDQRVKVDTSRMFVVGNAELLTAGAYRMSEGVSVDLTVNVLNWLLDREELMGIPPKEKKSVTLAFDEKQLRSLAIAVVGIIPCIAAFFGLINWWMRRS</sequence>
<feature type="domain" description="ABC-type uncharacterised transport system" evidence="2">
    <location>
        <begin position="199"/>
        <end position="291"/>
    </location>
</feature>
<feature type="domain" description="DUF7088" evidence="3">
    <location>
        <begin position="60"/>
        <end position="132"/>
    </location>
</feature>
<evidence type="ECO:0000256" key="1">
    <source>
        <dbReference type="SAM" id="Phobius"/>
    </source>
</evidence>
<dbReference type="AlphaFoldDB" id="B4D060"/>
<keyword evidence="1" id="KW-0472">Membrane</keyword>
<evidence type="ECO:0000259" key="3">
    <source>
        <dbReference type="Pfam" id="PF23357"/>
    </source>
</evidence>
<dbReference type="Pfam" id="PF09822">
    <property type="entry name" value="ABC_transp_aux"/>
    <property type="match status" value="1"/>
</dbReference>
<name>B4D060_9BACT</name>
<dbReference type="Pfam" id="PF23357">
    <property type="entry name" value="DUF7088"/>
    <property type="match status" value="1"/>
</dbReference>
<comment type="caution">
    <text evidence="4">The sequence shown here is derived from an EMBL/GenBank/DDBJ whole genome shotgun (WGS) entry which is preliminary data.</text>
</comment>
<evidence type="ECO:0000313" key="4">
    <source>
        <dbReference type="EMBL" id="EDY20374.1"/>
    </source>
</evidence>
<feature type="transmembrane region" description="Helical" evidence="1">
    <location>
        <begin position="492"/>
        <end position="514"/>
    </location>
</feature>
<protein>
    <submittedName>
        <fullName evidence="4">Uncharacterized protein</fullName>
    </submittedName>
</protein>
<dbReference type="eggNOG" id="COG3225">
    <property type="taxonomic scope" value="Bacteria"/>
</dbReference>
<keyword evidence="5" id="KW-1185">Reference proteome</keyword>
<feature type="transmembrane region" description="Helical" evidence="1">
    <location>
        <begin position="26"/>
        <end position="49"/>
    </location>
</feature>
<dbReference type="Proteomes" id="UP000005824">
    <property type="component" value="Unassembled WGS sequence"/>
</dbReference>
<keyword evidence="1" id="KW-1133">Transmembrane helix</keyword>
<dbReference type="InterPro" id="IPR019196">
    <property type="entry name" value="ABC_transp_unknown"/>
</dbReference>
<dbReference type="InParanoid" id="B4D060"/>
<reference evidence="4 5" key="1">
    <citation type="journal article" date="2011" name="J. Bacteriol.">
        <title>Genome sequence of Chthoniobacter flavus Ellin428, an aerobic heterotrophic soil bacterium.</title>
        <authorList>
            <person name="Kant R."/>
            <person name="van Passel M.W."/>
            <person name="Palva A."/>
            <person name="Lucas S."/>
            <person name="Lapidus A."/>
            <person name="Glavina Del Rio T."/>
            <person name="Dalin E."/>
            <person name="Tice H."/>
            <person name="Bruce D."/>
            <person name="Goodwin L."/>
            <person name="Pitluck S."/>
            <person name="Larimer F.W."/>
            <person name="Land M.L."/>
            <person name="Hauser L."/>
            <person name="Sangwan P."/>
            <person name="de Vos W.M."/>
            <person name="Janssen P.H."/>
            <person name="Smidt H."/>
        </authorList>
    </citation>
    <scope>NUCLEOTIDE SEQUENCE [LARGE SCALE GENOMIC DNA]</scope>
    <source>
        <strain evidence="4 5">Ellin428</strain>
    </source>
</reference>
<accession>B4D060</accession>
<dbReference type="InterPro" id="IPR055396">
    <property type="entry name" value="DUF7088"/>
</dbReference>
<evidence type="ECO:0000259" key="2">
    <source>
        <dbReference type="Pfam" id="PF09822"/>
    </source>
</evidence>
<dbReference type="RefSeq" id="WP_006979623.1">
    <property type="nucleotide sequence ID" value="NZ_ABVL01000005.1"/>
</dbReference>
<evidence type="ECO:0000313" key="5">
    <source>
        <dbReference type="Proteomes" id="UP000005824"/>
    </source>
</evidence>
<keyword evidence="1" id="KW-0812">Transmembrane</keyword>